<reference evidence="3 4" key="1">
    <citation type="journal article" date="2024" name="Microbiol. Resour. Announc.">
        <title>Genome annotations for the ascomycete fungi Trichoderma harzianum, Trichoderma aggressivum, and Purpureocillium lilacinum.</title>
        <authorList>
            <person name="Beijen E.P.W."/>
            <person name="Ohm R.A."/>
        </authorList>
    </citation>
    <scope>NUCLEOTIDE SEQUENCE [LARGE SCALE GENOMIC DNA]</scope>
    <source>
        <strain evidence="3 4">CBS 150709</strain>
    </source>
</reference>
<dbReference type="PANTHER" id="PTHR46564:SF1">
    <property type="entry name" value="TRANSPOSASE"/>
    <property type="match status" value="1"/>
</dbReference>
<feature type="compositionally biased region" description="Polar residues" evidence="1">
    <location>
        <begin position="1"/>
        <end position="12"/>
    </location>
</feature>
<evidence type="ECO:0000259" key="2">
    <source>
        <dbReference type="Pfam" id="PF13358"/>
    </source>
</evidence>
<evidence type="ECO:0000313" key="3">
    <source>
        <dbReference type="EMBL" id="KAK4073577.1"/>
    </source>
</evidence>
<dbReference type="PANTHER" id="PTHR46564">
    <property type="entry name" value="TRANSPOSASE"/>
    <property type="match status" value="1"/>
</dbReference>
<evidence type="ECO:0000313" key="4">
    <source>
        <dbReference type="Proteomes" id="UP001287286"/>
    </source>
</evidence>
<gene>
    <name evidence="3" type="ORF">Purlil1_13001</name>
</gene>
<comment type="caution">
    <text evidence="3">The sequence shown here is derived from an EMBL/GenBank/DDBJ whole genome shotgun (WGS) entry which is preliminary data.</text>
</comment>
<dbReference type="InterPro" id="IPR038717">
    <property type="entry name" value="Tc1-like_DDE_dom"/>
</dbReference>
<name>A0ABR0BFD7_PURLI</name>
<accession>A0ABR0BFD7</accession>
<proteinExistence type="predicted"/>
<sequence length="201" mass="23042">MYDAASTTQANSHMEEVHHISKGGPMQLQRKQQRTLLDMVNLHSHRPKDQALMNAFISSFEPLRFQHLLIRWVACDNIPFHKLESPYFGDLMAYANSAIADAGSIPIAHRSRAWGRKEPKSAIIMDNASLHGTNGTNEMCADVGVRLIKLPPYSSDLNPIEEFFSKLKTYVWKDMGHRICAYRRVAFLRLLMMGLWRKQMV</sequence>
<feature type="domain" description="Tc1-like transposase DDE" evidence="2">
    <location>
        <begin position="120"/>
        <end position="172"/>
    </location>
</feature>
<dbReference type="InterPro" id="IPR036397">
    <property type="entry name" value="RNaseH_sf"/>
</dbReference>
<organism evidence="3 4">
    <name type="scientific">Purpureocillium lilacinum</name>
    <name type="common">Paecilomyces lilacinus</name>
    <dbReference type="NCBI Taxonomy" id="33203"/>
    <lineage>
        <taxon>Eukaryota</taxon>
        <taxon>Fungi</taxon>
        <taxon>Dikarya</taxon>
        <taxon>Ascomycota</taxon>
        <taxon>Pezizomycotina</taxon>
        <taxon>Sordariomycetes</taxon>
        <taxon>Hypocreomycetidae</taxon>
        <taxon>Hypocreales</taxon>
        <taxon>Ophiocordycipitaceae</taxon>
        <taxon>Purpureocillium</taxon>
    </lineage>
</organism>
<dbReference type="Proteomes" id="UP001287286">
    <property type="component" value="Unassembled WGS sequence"/>
</dbReference>
<dbReference type="EMBL" id="JAWRVI010000155">
    <property type="protein sequence ID" value="KAK4073577.1"/>
    <property type="molecule type" value="Genomic_DNA"/>
</dbReference>
<dbReference type="Pfam" id="PF13358">
    <property type="entry name" value="DDE_3"/>
    <property type="match status" value="1"/>
</dbReference>
<dbReference type="Gene3D" id="3.30.420.10">
    <property type="entry name" value="Ribonuclease H-like superfamily/Ribonuclease H"/>
    <property type="match status" value="1"/>
</dbReference>
<feature type="region of interest" description="Disordered" evidence="1">
    <location>
        <begin position="1"/>
        <end position="25"/>
    </location>
</feature>
<keyword evidence="4" id="KW-1185">Reference proteome</keyword>
<evidence type="ECO:0000256" key="1">
    <source>
        <dbReference type="SAM" id="MobiDB-lite"/>
    </source>
</evidence>
<protein>
    <recommendedName>
        <fullName evidence="2">Tc1-like transposase DDE domain-containing protein</fullName>
    </recommendedName>
</protein>